<evidence type="ECO:0000313" key="2">
    <source>
        <dbReference type="Proteomes" id="UP000054399"/>
    </source>
</evidence>
<comment type="caution">
    <text evidence="1">The sequence shown here is derived from an EMBL/GenBank/DDBJ whole genome shotgun (WGS) entry which is preliminary data.</text>
</comment>
<reference evidence="2" key="1">
    <citation type="submission" date="2015-01" db="EMBL/GenBank/DDBJ databases">
        <title>The Genome Sequence of Cryptococcus gattii MMRL2647.</title>
        <authorList>
            <consortium name="The Broad Institute Genomics Platform"/>
            <person name="Cuomo C."/>
            <person name="Litvintseva A."/>
            <person name="Chen Y."/>
            <person name="Heitman J."/>
            <person name="Sun S."/>
            <person name="Springer D."/>
            <person name="Dromer F."/>
            <person name="Young S."/>
            <person name="Zeng Q."/>
            <person name="Gargeya S."/>
            <person name="Abouelleil A."/>
            <person name="Alvarado L."/>
            <person name="Chapman S.B."/>
            <person name="Gainer-Dewar J."/>
            <person name="Goldberg J."/>
            <person name="Griggs A."/>
            <person name="Gujja S."/>
            <person name="Hansen M."/>
            <person name="Howarth C."/>
            <person name="Imamovic A."/>
            <person name="Larimer J."/>
            <person name="Murphy C."/>
            <person name="Naylor J."/>
            <person name="Pearson M."/>
            <person name="Priest M."/>
            <person name="Roberts A."/>
            <person name="Saif S."/>
            <person name="Shea T."/>
            <person name="Sykes S."/>
            <person name="Wortman J."/>
            <person name="Nusbaum C."/>
            <person name="Birren B."/>
        </authorList>
    </citation>
    <scope>NUCLEOTIDE SEQUENCE [LARGE SCALE GENOMIC DNA]</scope>
    <source>
        <strain evidence="2">IND107</strain>
    </source>
</reference>
<name>A0ABR3BRK0_9TREE</name>
<dbReference type="Proteomes" id="UP000054399">
    <property type="component" value="Unassembled WGS sequence"/>
</dbReference>
<reference evidence="1 2" key="2">
    <citation type="submission" date="2024-01" db="EMBL/GenBank/DDBJ databases">
        <title>Comparative genomics of Cryptococcus and Kwoniella reveals pathogenesis evolution and contrasting modes of karyotype evolution via chromosome fusion or intercentromeric recombination.</title>
        <authorList>
            <person name="Coelho M.A."/>
            <person name="David-Palma M."/>
            <person name="Shea T."/>
            <person name="Bowers K."/>
            <person name="Mcginley-Smith S."/>
            <person name="Mohammad A.W."/>
            <person name="Gnirke A."/>
            <person name="Yurkov A.M."/>
            <person name="Nowrousian M."/>
            <person name="Sun S."/>
            <person name="Cuomo C.A."/>
            <person name="Heitman J."/>
        </authorList>
    </citation>
    <scope>NUCLEOTIDE SEQUENCE [LARGE SCALE GENOMIC DNA]</scope>
    <source>
        <strain evidence="1 2">IND107</strain>
    </source>
</reference>
<accession>A0ABR3BRK0</accession>
<organism evidence="1 2">
    <name type="scientific">Cryptococcus tetragattii IND107</name>
    <dbReference type="NCBI Taxonomy" id="1296105"/>
    <lineage>
        <taxon>Eukaryota</taxon>
        <taxon>Fungi</taxon>
        <taxon>Dikarya</taxon>
        <taxon>Basidiomycota</taxon>
        <taxon>Agaricomycotina</taxon>
        <taxon>Tremellomycetes</taxon>
        <taxon>Tremellales</taxon>
        <taxon>Cryptococcaceae</taxon>
        <taxon>Cryptococcus</taxon>
        <taxon>Cryptococcus gattii species complex</taxon>
    </lineage>
</organism>
<sequence length="82" mass="9600">MVPDSQFPNAKFITHSPDSETSAVERLDFLPIPRVARDLCLQCIRHSTANIMYCNWPLYLFYEVQCGIIDVQRLMGYNYYGY</sequence>
<protein>
    <submittedName>
        <fullName evidence="1">Uncharacterized protein</fullName>
    </submittedName>
</protein>
<dbReference type="GeneID" id="91990750"/>
<proteinExistence type="predicted"/>
<keyword evidence="2" id="KW-1185">Reference proteome</keyword>
<gene>
    <name evidence="1" type="ORF">I308_103894</name>
</gene>
<evidence type="ECO:0000313" key="1">
    <source>
        <dbReference type="EMBL" id="KAL0247816.1"/>
    </source>
</evidence>
<dbReference type="EMBL" id="ATAM02000006">
    <property type="protein sequence ID" value="KAL0247816.1"/>
    <property type="molecule type" value="Genomic_DNA"/>
</dbReference>
<dbReference type="RefSeq" id="XP_066613777.1">
    <property type="nucleotide sequence ID" value="XM_066758375.1"/>
</dbReference>